<accession>A0A1C4A7M3</accession>
<sequence length="512" mass="56899">MNSPSLSVGLLSRQSFNLLSFLLRSSLCIAALLFWLCSFGAQALTAQTSRVIEGSGPYLTSDGGQTKVTDLESLLTITLPHGVKVSPSTNTSSRTNPIVLSTWRTLGDIKTIFPPSTTYLSLNDLVNRYHYWGDDDGDGGVTATGTLWLSLHDKNGDTVRLNDTLDACKAPYQLTIGLSSDGGSLTTQYGVPNRRVFSTTNDRETYYFSPNENCFFFVQSVRPNLLYGGTTGRQYRPQYAGPSNIWNPTKGFLTQSTRSSSYGQNFPTTGTNGGYFDLEMPAGVDGSQLSWTVNTSGRIRADVRWVRPSRSSSYDKWITDKSSYVTRVWLSGPVATYTQQQSANPSPLERPSLPQKFELVGRDGDGREVRYGFVLQKWFVSRGNKGYFWSDEMMSWCSRLGYRVARLRDLTNSKCGVDNTNFPCQNGIDGATPRSSGNYYMRHIGAGFFSEWGNMEFYHNSDFGYSFWLNESKASSLLFNWGIVILRDQSVGTPSSDGRIGYNTYSSICTTP</sequence>
<gene>
    <name evidence="1" type="ORF">GA0061081_102284</name>
</gene>
<evidence type="ECO:0000313" key="2">
    <source>
        <dbReference type="Proteomes" id="UP000199670"/>
    </source>
</evidence>
<evidence type="ECO:0000313" key="1">
    <source>
        <dbReference type="EMBL" id="SCB90704.1"/>
    </source>
</evidence>
<protein>
    <submittedName>
        <fullName evidence="1">Uncharacterized protein</fullName>
    </submittedName>
</protein>
<proteinExistence type="predicted"/>
<dbReference type="EMBL" id="FMAQ01000002">
    <property type="protein sequence ID" value="SCB90704.1"/>
    <property type="molecule type" value="Genomic_DNA"/>
</dbReference>
<dbReference type="AlphaFoldDB" id="A0A1C4A7M3"/>
<keyword evidence="2" id="KW-1185">Reference proteome</keyword>
<reference evidence="2" key="1">
    <citation type="submission" date="2016-08" db="EMBL/GenBank/DDBJ databases">
        <authorList>
            <person name="Varghese N."/>
            <person name="Submissions Spin"/>
        </authorList>
    </citation>
    <scope>NUCLEOTIDE SEQUENCE [LARGE SCALE GENOMIC DNA]</scope>
    <source>
        <strain evidence="2">R-53248</strain>
    </source>
</reference>
<organism evidence="1 2">
    <name type="scientific">Gilliamella bombicola</name>
    <dbReference type="NCBI Taxonomy" id="1798182"/>
    <lineage>
        <taxon>Bacteria</taxon>
        <taxon>Pseudomonadati</taxon>
        <taxon>Pseudomonadota</taxon>
        <taxon>Gammaproteobacteria</taxon>
        <taxon>Orbales</taxon>
        <taxon>Orbaceae</taxon>
        <taxon>Gilliamella</taxon>
    </lineage>
</organism>
<dbReference type="Proteomes" id="UP000199670">
    <property type="component" value="Unassembled WGS sequence"/>
</dbReference>
<name>A0A1C4A7M3_9GAMM</name>